<dbReference type="EMBL" id="MLJW01000260">
    <property type="protein sequence ID" value="OIQ91421.1"/>
    <property type="molecule type" value="Genomic_DNA"/>
</dbReference>
<evidence type="ECO:0000259" key="9">
    <source>
        <dbReference type="Pfam" id="PF25967"/>
    </source>
</evidence>
<dbReference type="InterPro" id="IPR058625">
    <property type="entry name" value="MdtA-like_BSH"/>
</dbReference>
<evidence type="ECO:0000259" key="6">
    <source>
        <dbReference type="Pfam" id="PF25876"/>
    </source>
</evidence>
<keyword evidence="5" id="KW-0472">Membrane</keyword>
<proteinExistence type="predicted"/>
<accession>A0A1J5RTN2</accession>
<evidence type="ECO:0000259" key="7">
    <source>
        <dbReference type="Pfam" id="PF25917"/>
    </source>
</evidence>
<dbReference type="PANTHER" id="PTHR30469:SF36">
    <property type="entry name" value="BLL3903 PROTEIN"/>
    <property type="match status" value="1"/>
</dbReference>
<feature type="domain" description="Multidrug resistance protein MdtA-like barrel-sandwich hybrid" evidence="7">
    <location>
        <begin position="66"/>
        <end position="206"/>
    </location>
</feature>
<dbReference type="Gene3D" id="1.10.287.470">
    <property type="entry name" value="Helix hairpin bin"/>
    <property type="match status" value="1"/>
</dbReference>
<dbReference type="Pfam" id="PF25876">
    <property type="entry name" value="HH_MFP_RND"/>
    <property type="match status" value="1"/>
</dbReference>
<sequence length="373" mass="39715">MMKKLLLLLVLIGLGFGAAHWWRSAHQAAPARAGGPPAVPVKVAKVARRDMPVLLKVVGRAEAYESVSLKSRVDGQVAAVSYREGQHVNKGEVLVRLDPADFEARAQQARANLARDQAQLAKAKADFGRYQVLKQRGFVSEEMLSGMRTTYQSALATQAADQAALRLARLQLDYAVIRAPFAGIVGARLVFPGTGVKTNDTVLALVNRVRPLYVSFAVPEQHLERLRAAMKAGALPVSVTVPGDDSRRYPGDAHFLDNAVDPATGTIQMKAVLDNQGEMLTPGQFVRVSLALDTVRNALVVPAEAVQQGPEGNFVYVVGGDGKVSVRPIRMLLSEGDLAIIGQGLAVGETVVTDGQLRLTPGARVRVAGPAGG</sequence>
<feature type="domain" description="Multidrug resistance protein MdtA-like alpha-helical hairpin" evidence="6">
    <location>
        <begin position="107"/>
        <end position="175"/>
    </location>
</feature>
<dbReference type="InterPro" id="IPR058624">
    <property type="entry name" value="MdtA-like_HH"/>
</dbReference>
<organism evidence="10">
    <name type="scientific">mine drainage metagenome</name>
    <dbReference type="NCBI Taxonomy" id="410659"/>
    <lineage>
        <taxon>unclassified sequences</taxon>
        <taxon>metagenomes</taxon>
        <taxon>ecological metagenomes</taxon>
    </lineage>
</organism>
<dbReference type="GO" id="GO:0015562">
    <property type="term" value="F:efflux transmembrane transporter activity"/>
    <property type="evidence" value="ECO:0007669"/>
    <property type="project" value="TreeGrafter"/>
</dbReference>
<dbReference type="NCBIfam" id="TIGR01730">
    <property type="entry name" value="RND_mfp"/>
    <property type="match status" value="1"/>
</dbReference>
<evidence type="ECO:0000256" key="2">
    <source>
        <dbReference type="ARBA" id="ARBA00022448"/>
    </source>
</evidence>
<dbReference type="GO" id="GO:0030313">
    <property type="term" value="C:cell envelope"/>
    <property type="evidence" value="ECO:0007669"/>
    <property type="project" value="UniProtKB-SubCell"/>
</dbReference>
<evidence type="ECO:0000259" key="8">
    <source>
        <dbReference type="Pfam" id="PF25944"/>
    </source>
</evidence>
<keyword evidence="2" id="KW-0813">Transport</keyword>
<name>A0A1J5RTN2_9ZZZZ</name>
<dbReference type="AlphaFoldDB" id="A0A1J5RTN2"/>
<dbReference type="GO" id="GO:1990281">
    <property type="term" value="C:efflux pump complex"/>
    <property type="evidence" value="ECO:0007669"/>
    <property type="project" value="TreeGrafter"/>
</dbReference>
<dbReference type="FunFam" id="2.40.420.20:FF:000001">
    <property type="entry name" value="Efflux RND transporter periplasmic adaptor subunit"/>
    <property type="match status" value="1"/>
</dbReference>
<keyword evidence="4" id="KW-0997">Cell inner membrane</keyword>
<gene>
    <name evidence="10" type="primary">mdtA_31</name>
    <name evidence="10" type="ORF">GALL_266950</name>
</gene>
<dbReference type="SUPFAM" id="SSF111369">
    <property type="entry name" value="HlyD-like secretion proteins"/>
    <property type="match status" value="1"/>
</dbReference>
<feature type="domain" description="Multidrug resistance protein MdtA-like beta-barrel" evidence="8">
    <location>
        <begin position="211"/>
        <end position="294"/>
    </location>
</feature>
<feature type="domain" description="Multidrug resistance protein MdtA-like C-terminal permuted SH3" evidence="9">
    <location>
        <begin position="297"/>
        <end position="355"/>
    </location>
</feature>
<protein>
    <submittedName>
        <fullName evidence="10">Multidrug resistance protein MdtA</fullName>
    </submittedName>
</protein>
<evidence type="ECO:0000256" key="1">
    <source>
        <dbReference type="ARBA" id="ARBA00004236"/>
    </source>
</evidence>
<dbReference type="Pfam" id="PF25917">
    <property type="entry name" value="BSH_RND"/>
    <property type="match status" value="1"/>
</dbReference>
<dbReference type="Pfam" id="PF25944">
    <property type="entry name" value="Beta-barrel_RND"/>
    <property type="match status" value="1"/>
</dbReference>
<dbReference type="Gene3D" id="2.40.420.20">
    <property type="match status" value="1"/>
</dbReference>
<dbReference type="Gene3D" id="2.40.30.170">
    <property type="match status" value="1"/>
</dbReference>
<evidence type="ECO:0000256" key="3">
    <source>
        <dbReference type="ARBA" id="ARBA00022475"/>
    </source>
</evidence>
<dbReference type="InterPro" id="IPR006143">
    <property type="entry name" value="RND_pump_MFP"/>
</dbReference>
<dbReference type="Gene3D" id="2.40.50.100">
    <property type="match status" value="1"/>
</dbReference>
<comment type="caution">
    <text evidence="10">The sequence shown here is derived from an EMBL/GenBank/DDBJ whole genome shotgun (WGS) entry which is preliminary data.</text>
</comment>
<dbReference type="InterPro" id="IPR058626">
    <property type="entry name" value="MdtA-like_b-barrel"/>
</dbReference>
<dbReference type="PANTHER" id="PTHR30469">
    <property type="entry name" value="MULTIDRUG RESISTANCE PROTEIN MDTA"/>
    <property type="match status" value="1"/>
</dbReference>
<dbReference type="Pfam" id="PF25967">
    <property type="entry name" value="RND-MFP_C"/>
    <property type="match status" value="1"/>
</dbReference>
<reference evidence="10" key="1">
    <citation type="submission" date="2016-10" db="EMBL/GenBank/DDBJ databases">
        <title>Sequence of Gallionella enrichment culture.</title>
        <authorList>
            <person name="Poehlein A."/>
            <person name="Muehling M."/>
            <person name="Daniel R."/>
        </authorList>
    </citation>
    <scope>NUCLEOTIDE SEQUENCE</scope>
</reference>
<keyword evidence="3" id="KW-1003">Cell membrane</keyword>
<dbReference type="InterPro" id="IPR058627">
    <property type="entry name" value="MdtA-like_C"/>
</dbReference>
<comment type="subcellular location">
    <subcellularLocation>
        <location evidence="1">Cell membrane</location>
    </subcellularLocation>
</comment>
<evidence type="ECO:0000256" key="5">
    <source>
        <dbReference type="ARBA" id="ARBA00023136"/>
    </source>
</evidence>
<evidence type="ECO:0000256" key="4">
    <source>
        <dbReference type="ARBA" id="ARBA00022519"/>
    </source>
</evidence>
<evidence type="ECO:0000313" key="10">
    <source>
        <dbReference type="EMBL" id="OIQ91421.1"/>
    </source>
</evidence>